<evidence type="ECO:0000313" key="4">
    <source>
        <dbReference type="Proteomes" id="UP000234681"/>
    </source>
</evidence>
<keyword evidence="1" id="KW-0472">Membrane</keyword>
<dbReference type="EMBL" id="CH474030">
    <property type="protein sequence ID" value="EDL87428.1"/>
    <property type="molecule type" value="Genomic_DNA"/>
</dbReference>
<keyword evidence="1" id="KW-0812">Transmembrane</keyword>
<evidence type="ECO:0000256" key="1">
    <source>
        <dbReference type="SAM" id="Phobius"/>
    </source>
</evidence>
<keyword evidence="1" id="KW-1133">Transmembrane helix</keyword>
<feature type="transmembrane region" description="Helical" evidence="1">
    <location>
        <begin position="60"/>
        <end position="80"/>
    </location>
</feature>
<protein>
    <submittedName>
        <fullName evidence="2">RCG45350, isoform CRA_e</fullName>
    </submittedName>
</protein>
<reference evidence="2" key="1">
    <citation type="journal article" date="2005" name="Genome Res.">
        <title>Gene and alternative splicing annotation with AIR.</title>
        <authorList>
            <person name="Florea L."/>
            <person name="Di Francesco V."/>
            <person name="Miller J."/>
            <person name="Turner R."/>
            <person name="Yao A."/>
            <person name="Harris M."/>
            <person name="Walenz B."/>
            <person name="Mobarry C."/>
            <person name="Merkulov G.V."/>
            <person name="Charlab R."/>
            <person name="Dew I."/>
            <person name="Deng Z."/>
            <person name="Istrail S."/>
            <person name="Li P."/>
            <person name="Sutton G."/>
        </authorList>
    </citation>
    <scope>NUCLEOTIDE SEQUENCE</scope>
    <source>
        <strain evidence="2">BN</strain>
    </source>
</reference>
<name>A6K9D5_RAT</name>
<dbReference type="EMBL" id="CH474030">
    <property type="protein sequence ID" value="EDL87429.1"/>
    <property type="molecule type" value="Genomic_DNA"/>
</dbReference>
<reference evidence="2" key="2">
    <citation type="submission" date="2005-07" db="EMBL/GenBank/DDBJ databases">
        <authorList>
            <person name="Mural R.J."/>
            <person name="Li P.W."/>
            <person name="Adams M.D."/>
            <person name="Amanatides P.G."/>
            <person name="Baden-Tillson H."/>
            <person name="Barnstead M."/>
            <person name="Chin S.H."/>
            <person name="Dew I."/>
            <person name="Evans C.A."/>
            <person name="Ferriera S."/>
            <person name="Flanigan M."/>
            <person name="Fosler C."/>
            <person name="Glodek A."/>
            <person name="Gu Z."/>
            <person name="Holt R.A."/>
            <person name="Jennings D."/>
            <person name="Kraft C.L."/>
            <person name="Lu F."/>
            <person name="Nguyen T."/>
            <person name="Nusskern D.R."/>
            <person name="Pfannkoch C.M."/>
            <person name="Sitter C."/>
            <person name="Sutton G.G."/>
            <person name="Venter J.C."/>
            <person name="Wang Z."/>
            <person name="Woodage T."/>
            <person name="Zheng X.H."/>
            <person name="Zhong F."/>
        </authorList>
    </citation>
    <scope>NUCLEOTIDE SEQUENCE</scope>
    <source>
        <strain evidence="2">BN</strain>
    </source>
</reference>
<evidence type="ECO:0000313" key="3">
    <source>
        <dbReference type="EMBL" id="EDL87429.1"/>
    </source>
</evidence>
<dbReference type="AlphaFoldDB" id="A6K9D5"/>
<evidence type="ECO:0000313" key="2">
    <source>
        <dbReference type="EMBL" id="EDL87428.1"/>
    </source>
</evidence>
<sequence length="89" mass="10300">MTCSHYSFILWRMETAYWCAGSRPTVRVKAGMCTPETEPLPSQMMLFCWEKTIRLFINRIIKALITIGFPALFVFIAYGIPLCEDVNMK</sequence>
<accession>A6K9D5</accession>
<reference evidence="4" key="3">
    <citation type="submission" date="2005-09" db="EMBL/GenBank/DDBJ databases">
        <authorList>
            <person name="Mural R.J."/>
            <person name="Li P.W."/>
            <person name="Adams M.D."/>
            <person name="Amanatides P.G."/>
            <person name="Baden-Tillson H."/>
            <person name="Barnstead M."/>
            <person name="Chin S.H."/>
            <person name="Dew I."/>
            <person name="Evans C.A."/>
            <person name="Ferriera S."/>
            <person name="Flanigan M."/>
            <person name="Fosler C."/>
            <person name="Glodek A."/>
            <person name="Gu Z."/>
            <person name="Holt R.A."/>
            <person name="Jennings D."/>
            <person name="Kraft C.L."/>
            <person name="Lu F."/>
            <person name="Nguyen T."/>
            <person name="Nusskern D.R."/>
            <person name="Pfannkoch C.M."/>
            <person name="Sitter C."/>
            <person name="Sutton G.G."/>
            <person name="Venter J.C."/>
            <person name="Wang Z."/>
            <person name="Woodage T."/>
            <person name="Zheng X.H."/>
            <person name="Zhong F."/>
        </authorList>
    </citation>
    <scope>NUCLEOTIDE SEQUENCE [LARGE SCALE GENOMIC DNA]</scope>
    <source>
        <strain evidence="3">BN</strain>
        <strain evidence="4">BN, Sprague-Dawley</strain>
    </source>
</reference>
<organism evidence="2 4">
    <name type="scientific">Rattus norvegicus</name>
    <name type="common">Rat</name>
    <dbReference type="NCBI Taxonomy" id="10116"/>
    <lineage>
        <taxon>Eukaryota</taxon>
        <taxon>Metazoa</taxon>
        <taxon>Chordata</taxon>
        <taxon>Craniata</taxon>
        <taxon>Vertebrata</taxon>
        <taxon>Euteleostomi</taxon>
        <taxon>Mammalia</taxon>
        <taxon>Eutheria</taxon>
        <taxon>Euarchontoglires</taxon>
        <taxon>Glires</taxon>
        <taxon>Rodentia</taxon>
        <taxon>Myomorpha</taxon>
        <taxon>Muroidea</taxon>
        <taxon>Muridae</taxon>
        <taxon>Murinae</taxon>
        <taxon>Rattus</taxon>
    </lineage>
</organism>
<gene>
    <name evidence="2" type="ORF">rCG_45350</name>
</gene>
<proteinExistence type="predicted"/>
<dbReference type="Proteomes" id="UP000234681">
    <property type="component" value="Chromosome 17"/>
</dbReference>